<evidence type="ECO:0000313" key="1">
    <source>
        <dbReference type="EMBL" id="KAK2592622.1"/>
    </source>
</evidence>
<gene>
    <name evidence="1" type="primary">ATF1_5</name>
    <name evidence="1" type="ORF">QQS21_009687</name>
</gene>
<accession>A0AAJ0CHF3</accession>
<dbReference type="InterPro" id="IPR052058">
    <property type="entry name" value="Alcohol_O-acetyltransferase"/>
</dbReference>
<dbReference type="EMBL" id="JASWJB010000256">
    <property type="protein sequence ID" value="KAK2592622.1"/>
    <property type="molecule type" value="Genomic_DNA"/>
</dbReference>
<dbReference type="Pfam" id="PF07247">
    <property type="entry name" value="AATase"/>
    <property type="match status" value="1"/>
</dbReference>
<comment type="caution">
    <text evidence="1">The sequence shown here is derived from an EMBL/GenBank/DDBJ whole genome shotgun (WGS) entry which is preliminary data.</text>
</comment>
<name>A0AAJ0CHF3_9HYPO</name>
<reference evidence="1" key="1">
    <citation type="submission" date="2023-06" db="EMBL/GenBank/DDBJ databases">
        <title>Conoideocrella luteorostrata (Hypocreales: Clavicipitaceae), a potential biocontrol fungus for elongate hemlock scale in United States Christmas tree production areas.</title>
        <authorList>
            <person name="Barrett H."/>
            <person name="Lovett B."/>
            <person name="Macias A.M."/>
            <person name="Stajich J.E."/>
            <person name="Kasson M.T."/>
        </authorList>
    </citation>
    <scope>NUCLEOTIDE SEQUENCE</scope>
    <source>
        <strain evidence="1">ARSEF 14590</strain>
    </source>
</reference>
<evidence type="ECO:0000313" key="2">
    <source>
        <dbReference type="Proteomes" id="UP001251528"/>
    </source>
</evidence>
<dbReference type="GO" id="GO:0008080">
    <property type="term" value="F:N-acetyltransferase activity"/>
    <property type="evidence" value="ECO:0007669"/>
    <property type="project" value="TreeGrafter"/>
</dbReference>
<protein>
    <submittedName>
        <fullName evidence="1">Alcohol acetyltransferase</fullName>
    </submittedName>
</protein>
<dbReference type="Proteomes" id="UP001251528">
    <property type="component" value="Unassembled WGS sequence"/>
</dbReference>
<proteinExistence type="predicted"/>
<organism evidence="1 2">
    <name type="scientific">Conoideocrella luteorostrata</name>
    <dbReference type="NCBI Taxonomy" id="1105319"/>
    <lineage>
        <taxon>Eukaryota</taxon>
        <taxon>Fungi</taxon>
        <taxon>Dikarya</taxon>
        <taxon>Ascomycota</taxon>
        <taxon>Pezizomycotina</taxon>
        <taxon>Sordariomycetes</taxon>
        <taxon>Hypocreomycetidae</taxon>
        <taxon>Hypocreales</taxon>
        <taxon>Clavicipitaceae</taxon>
        <taxon>Conoideocrella</taxon>
    </lineage>
</organism>
<sequence>MATESGFLRYASPNEQRTISREDLGFYHAVIIGAIYELSDSFDTRSASSFFAPLHQCISDHPFLSVAVGDMHTDKSFYQHVPRINLSEHIMIAENAHANDSMVAVESLLQQNVDSPFQRGIPPWKIIILPLEKGCFVAFSFSHTIGDGTAGLAFHHSFLRSCRTRRISTLPVQQVVNISIRSIPDPFDTPQNLPISWSFLLSPLASVALPSFVSKFLGLHSYSSADSGTWTGSENSYDPAMARSELVLQEVDAPSLANALRVSREHAAKFTGLFQRIIARAFSRALTDPDVTNFVCQTAVNMRRSVGRSSNEGGNVMSGCYTMYHRQDTSSGFSEDDWAAVASSTHALAASSMELQDQVIGLLRYLRSIRSWTCSKLGQRKGFSFELSNVGVFDEPCKKIYPESGARITAMAFAQPGDVVGPPLAFNLVSVKGGALVYTVTWQSGALGLGDRSERSFVKKLCLLIDQDLSELA</sequence>
<dbReference type="PANTHER" id="PTHR28037:SF1">
    <property type="entry name" value="ALCOHOL O-ACETYLTRANSFERASE 1-RELATED"/>
    <property type="match status" value="1"/>
</dbReference>
<keyword evidence="2" id="KW-1185">Reference proteome</keyword>
<dbReference type="InterPro" id="IPR010828">
    <property type="entry name" value="Atf2/Sli1-like"/>
</dbReference>
<dbReference type="AlphaFoldDB" id="A0AAJ0CHF3"/>
<dbReference type="PANTHER" id="PTHR28037">
    <property type="entry name" value="ALCOHOL O-ACETYLTRANSFERASE 1-RELATED"/>
    <property type="match status" value="1"/>
</dbReference>